<name>A0ABY1YFR6_9HYPH</name>
<evidence type="ECO:0000313" key="1">
    <source>
        <dbReference type="EMBL" id="TBN18457.1"/>
    </source>
</evidence>
<dbReference type="PANTHER" id="PTHR28152">
    <property type="entry name" value="HYDROXYACYL-THIOESTER DEHYDRATASE TYPE 2, MITOCHONDRIAL"/>
    <property type="match status" value="1"/>
</dbReference>
<reference evidence="1 2" key="1">
    <citation type="submission" date="2019-02" db="EMBL/GenBank/DDBJ databases">
        <title>Current taxonomic status of genus Agrobacterium and description of Agrobacterium cavarae sp. nov. isolated from maize roots.</title>
        <authorList>
            <person name="Flores-Felix J.D."/>
            <person name="Menendez E."/>
            <person name="Ramirez-Bahena M.H."/>
            <person name="Garcia-Fraile P."/>
            <person name="Velazquez E."/>
        </authorList>
    </citation>
    <scope>NUCLEOTIDE SEQUENCE [LARGE SCALE GENOMIC DNA]</scope>
    <source>
        <strain evidence="1 2">RZME10</strain>
    </source>
</reference>
<dbReference type="SUPFAM" id="SSF54637">
    <property type="entry name" value="Thioesterase/thiol ester dehydrase-isomerase"/>
    <property type="match status" value="1"/>
</dbReference>
<keyword evidence="2" id="KW-1185">Reference proteome</keyword>
<dbReference type="InterPro" id="IPR029069">
    <property type="entry name" value="HotDog_dom_sf"/>
</dbReference>
<dbReference type="Proteomes" id="UP000294239">
    <property type="component" value="Unassembled WGS sequence"/>
</dbReference>
<organism evidence="1 2">
    <name type="scientific">Agrobacterium cavarae</name>
    <dbReference type="NCBI Taxonomy" id="2528239"/>
    <lineage>
        <taxon>Bacteria</taxon>
        <taxon>Pseudomonadati</taxon>
        <taxon>Pseudomonadota</taxon>
        <taxon>Alphaproteobacteria</taxon>
        <taxon>Hyphomicrobiales</taxon>
        <taxon>Rhizobiaceae</taxon>
        <taxon>Rhizobium/Agrobacterium group</taxon>
        <taxon>Agrobacterium</taxon>
    </lineage>
</organism>
<accession>A0ABY1YFR6</accession>
<comment type="caution">
    <text evidence="1">The sequence shown here is derived from an EMBL/GenBank/DDBJ whole genome shotgun (WGS) entry which is preliminary data.</text>
</comment>
<protein>
    <recommendedName>
        <fullName evidence="3">N-terminal of MaoC-like dehydratase domain-containing protein</fullName>
    </recommendedName>
</protein>
<evidence type="ECO:0000313" key="2">
    <source>
        <dbReference type="Proteomes" id="UP000294239"/>
    </source>
</evidence>
<evidence type="ECO:0008006" key="3">
    <source>
        <dbReference type="Google" id="ProtNLM"/>
    </source>
</evidence>
<dbReference type="PANTHER" id="PTHR28152:SF1">
    <property type="entry name" value="HYDROXYACYL-THIOESTER DEHYDRATASE TYPE 2, MITOCHONDRIAL"/>
    <property type="match status" value="1"/>
</dbReference>
<dbReference type="EMBL" id="SISF01000020">
    <property type="protein sequence ID" value="TBN18457.1"/>
    <property type="molecule type" value="Genomic_DNA"/>
</dbReference>
<proteinExistence type="predicted"/>
<dbReference type="InterPro" id="IPR052741">
    <property type="entry name" value="Mitochondrial_HTD2"/>
</dbReference>
<sequence length="173" mass="19135">MTVNTKAGRRGPICLINLKVEYKTEERLCIEEWRTLALIDRQSHQGASAEEPKPAPGLVSASIRFDPDPVLLFRYSALTFNSHRIHFDRRYSSSVEKVDGLVVQGPLQATVLLNIGAKANSGGPRRFEYRNLRVLTDHPGSRIDMVQKVGSTVTTAIYDHQGMATTIASADQG</sequence>
<gene>
    <name evidence="1" type="ORF">EYC79_01995</name>
</gene>
<dbReference type="Gene3D" id="3.10.129.10">
    <property type="entry name" value="Hotdog Thioesterase"/>
    <property type="match status" value="1"/>
</dbReference>